<feature type="region of interest" description="Disordered" evidence="1">
    <location>
        <begin position="235"/>
        <end position="268"/>
    </location>
</feature>
<dbReference type="PANTHER" id="PTHR47685">
    <property type="entry name" value="MAGNESIUM TRANSPORT PROTEIN CORA"/>
    <property type="match status" value="1"/>
</dbReference>
<proteinExistence type="predicted"/>
<organism evidence="3 4">
    <name type="scientific">Oculimacula yallundae</name>
    <dbReference type="NCBI Taxonomy" id="86028"/>
    <lineage>
        <taxon>Eukaryota</taxon>
        <taxon>Fungi</taxon>
        <taxon>Dikarya</taxon>
        <taxon>Ascomycota</taxon>
        <taxon>Pezizomycotina</taxon>
        <taxon>Leotiomycetes</taxon>
        <taxon>Helotiales</taxon>
        <taxon>Ploettnerulaceae</taxon>
        <taxon>Oculimacula</taxon>
    </lineage>
</organism>
<gene>
    <name evidence="3" type="ORF">VTL71DRAFT_14836</name>
</gene>
<keyword evidence="2" id="KW-0472">Membrane</keyword>
<dbReference type="PANTHER" id="PTHR47685:SF1">
    <property type="entry name" value="MAGNESIUM TRANSPORT PROTEIN CORA"/>
    <property type="match status" value="1"/>
</dbReference>
<reference evidence="3 4" key="1">
    <citation type="journal article" date="2024" name="Commun. Biol.">
        <title>Comparative genomic analysis of thermophilic fungi reveals convergent evolutionary adaptations and gene losses.</title>
        <authorList>
            <person name="Steindorff A.S."/>
            <person name="Aguilar-Pontes M.V."/>
            <person name="Robinson A.J."/>
            <person name="Andreopoulos B."/>
            <person name="LaButti K."/>
            <person name="Kuo A."/>
            <person name="Mondo S."/>
            <person name="Riley R."/>
            <person name="Otillar R."/>
            <person name="Haridas S."/>
            <person name="Lipzen A."/>
            <person name="Grimwood J."/>
            <person name="Schmutz J."/>
            <person name="Clum A."/>
            <person name="Reid I.D."/>
            <person name="Moisan M.C."/>
            <person name="Butler G."/>
            <person name="Nguyen T.T.M."/>
            <person name="Dewar K."/>
            <person name="Conant G."/>
            <person name="Drula E."/>
            <person name="Henrissat B."/>
            <person name="Hansel C."/>
            <person name="Singer S."/>
            <person name="Hutchinson M.I."/>
            <person name="de Vries R.P."/>
            <person name="Natvig D.O."/>
            <person name="Powell A.J."/>
            <person name="Tsang A."/>
            <person name="Grigoriev I.V."/>
        </authorList>
    </citation>
    <scope>NUCLEOTIDE SEQUENCE [LARGE SCALE GENOMIC DNA]</scope>
    <source>
        <strain evidence="3 4">CBS 494.80</strain>
    </source>
</reference>
<name>A0ABR4CEW5_9HELO</name>
<keyword evidence="2" id="KW-0812">Transmembrane</keyword>
<feature type="compositionally biased region" description="Basic and acidic residues" evidence="1">
    <location>
        <begin position="239"/>
        <end position="259"/>
    </location>
</feature>
<keyword evidence="2" id="KW-1133">Transmembrane helix</keyword>
<accession>A0ABR4CEW5</accession>
<protein>
    <submittedName>
        <fullName evidence="3">Uncharacterized protein</fullName>
    </submittedName>
</protein>
<evidence type="ECO:0000256" key="2">
    <source>
        <dbReference type="SAM" id="Phobius"/>
    </source>
</evidence>
<feature type="region of interest" description="Disordered" evidence="1">
    <location>
        <begin position="1"/>
        <end position="30"/>
    </location>
</feature>
<dbReference type="InterPro" id="IPR050829">
    <property type="entry name" value="CorA_MIT"/>
</dbReference>
<feature type="transmembrane region" description="Helical" evidence="2">
    <location>
        <begin position="161"/>
        <end position="190"/>
    </location>
</feature>
<evidence type="ECO:0000256" key="1">
    <source>
        <dbReference type="SAM" id="MobiDB-lite"/>
    </source>
</evidence>
<evidence type="ECO:0000313" key="4">
    <source>
        <dbReference type="Proteomes" id="UP001595075"/>
    </source>
</evidence>
<dbReference type="EMBL" id="JAZHXI010000008">
    <property type="protein sequence ID" value="KAL2068499.1"/>
    <property type="molecule type" value="Genomic_DNA"/>
</dbReference>
<dbReference type="Proteomes" id="UP001595075">
    <property type="component" value="Unassembled WGS sequence"/>
</dbReference>
<keyword evidence="4" id="KW-1185">Reference proteome</keyword>
<evidence type="ECO:0000313" key="3">
    <source>
        <dbReference type="EMBL" id="KAL2068499.1"/>
    </source>
</evidence>
<sequence length="268" mass="30514">MIVGSTVSKKLRSAKQQGIRGDFSSDEETAEGLREIMNGKRPVARTDRVMTKRSANLTLAFADDLSRNSNDRIIDPNGLKEAAEHTEKALHGLLRLKQQQADVAQAREAHKQIGESIRQGRAIALLATILPRSFSASIFGMNTAEYGNGQWSLRREIKYMLPISAGVIVASFVLAFNSFTRALVSLIFVLGWKKFTTTTRIPSEWVWTKMDSQNFTRIRRDLSWEWEEAAKVTRHRRKEDRQRMKEHKEIEELKEDGTRNSRVLPGMA</sequence>
<comment type="caution">
    <text evidence="3">The sequence shown here is derived from an EMBL/GenBank/DDBJ whole genome shotgun (WGS) entry which is preliminary data.</text>
</comment>